<protein>
    <submittedName>
        <fullName evidence="8">Carbohydrate-binding protein SusD</fullName>
    </submittedName>
</protein>
<dbReference type="CDD" id="cd08977">
    <property type="entry name" value="SusD"/>
    <property type="match status" value="1"/>
</dbReference>
<evidence type="ECO:0000256" key="2">
    <source>
        <dbReference type="ARBA" id="ARBA00006275"/>
    </source>
</evidence>
<dbReference type="Gene3D" id="1.25.40.390">
    <property type="match status" value="1"/>
</dbReference>
<reference evidence="8 9" key="2">
    <citation type="journal article" date="2016" name="Int. J. Syst. Evol. Microbiol.">
        <title>Flavisolibacter tropicus sp. nov., isolated from tropical soil.</title>
        <authorList>
            <person name="Lee J.J."/>
            <person name="Kang M.S."/>
            <person name="Kim G.S."/>
            <person name="Lee C.S."/>
            <person name="Lim S."/>
            <person name="Lee J."/>
            <person name="Roh S.H."/>
            <person name="Kang H."/>
            <person name="Ha J.M."/>
            <person name="Bae S."/>
            <person name="Jung H.Y."/>
            <person name="Kim M.K."/>
        </authorList>
    </citation>
    <scope>NUCLEOTIDE SEQUENCE [LARGE SCALE GENOMIC DNA]</scope>
    <source>
        <strain evidence="8 9">LCS9</strain>
    </source>
</reference>
<keyword evidence="3" id="KW-0732">Signal</keyword>
<gene>
    <name evidence="8" type="ORF">SY85_18810</name>
</gene>
<accession>A0A172TZM3</accession>
<dbReference type="InterPro" id="IPR012944">
    <property type="entry name" value="SusD_RagB_dom"/>
</dbReference>
<evidence type="ECO:0000256" key="3">
    <source>
        <dbReference type="ARBA" id="ARBA00022729"/>
    </source>
</evidence>
<evidence type="ECO:0000256" key="1">
    <source>
        <dbReference type="ARBA" id="ARBA00004442"/>
    </source>
</evidence>
<dbReference type="Pfam" id="PF14322">
    <property type="entry name" value="SusD-like_3"/>
    <property type="match status" value="1"/>
</dbReference>
<evidence type="ECO:0000313" key="9">
    <source>
        <dbReference type="Proteomes" id="UP000077177"/>
    </source>
</evidence>
<dbReference type="AlphaFoldDB" id="A0A172TZM3"/>
<evidence type="ECO:0000259" key="6">
    <source>
        <dbReference type="Pfam" id="PF07980"/>
    </source>
</evidence>
<dbReference type="EMBL" id="CP011390">
    <property type="protein sequence ID" value="ANE52233.1"/>
    <property type="molecule type" value="Genomic_DNA"/>
</dbReference>
<proteinExistence type="inferred from homology"/>
<keyword evidence="4" id="KW-0472">Membrane</keyword>
<dbReference type="RefSeq" id="WP_066406496.1">
    <property type="nucleotide sequence ID" value="NZ_CP011390.1"/>
</dbReference>
<dbReference type="STRING" id="1492898.SY85_18810"/>
<dbReference type="InterPro" id="IPR011990">
    <property type="entry name" value="TPR-like_helical_dom_sf"/>
</dbReference>
<dbReference type="InterPro" id="IPR033985">
    <property type="entry name" value="SusD-like_N"/>
</dbReference>
<dbReference type="Proteomes" id="UP000077177">
    <property type="component" value="Chromosome"/>
</dbReference>
<evidence type="ECO:0000313" key="8">
    <source>
        <dbReference type="EMBL" id="ANE52233.1"/>
    </source>
</evidence>
<dbReference type="PROSITE" id="PS51257">
    <property type="entry name" value="PROKAR_LIPOPROTEIN"/>
    <property type="match status" value="1"/>
</dbReference>
<dbReference type="SUPFAM" id="SSF48452">
    <property type="entry name" value="TPR-like"/>
    <property type="match status" value="1"/>
</dbReference>
<feature type="domain" description="RagB/SusD" evidence="6">
    <location>
        <begin position="355"/>
        <end position="488"/>
    </location>
</feature>
<evidence type="ECO:0000259" key="7">
    <source>
        <dbReference type="Pfam" id="PF14322"/>
    </source>
</evidence>
<evidence type="ECO:0000256" key="4">
    <source>
        <dbReference type="ARBA" id="ARBA00023136"/>
    </source>
</evidence>
<comment type="similarity">
    <text evidence="2">Belongs to the SusD family.</text>
</comment>
<keyword evidence="5" id="KW-0998">Cell outer membrane</keyword>
<dbReference type="GO" id="GO:0009279">
    <property type="term" value="C:cell outer membrane"/>
    <property type="evidence" value="ECO:0007669"/>
    <property type="project" value="UniProtKB-SubCell"/>
</dbReference>
<sequence length="489" mass="54773">MKKFKLIHFMILGAAVGFSSCKKDYLNTAPTGQVADESLFSTTTNSMIALNGLHRIMWNQYFNQDEAGHGSMMINVDNLGEDLINNSTSTTTFFQALYRWDAHRNANSSQAYFAYYFYYRIIANANMLINNIDKASGPDSEKKIIKGEALAYRAWAHFNLVQLFGKRYDAATKPNNQLGVPLLLTNTTTGQPRATVEEVYAQINKDLDDAITNLTGYTRTFKSHFNVNVVKGIKARVALTQQDWTNAAKFAAEARTGFSLMNETQYLAGFSDATNPEWMWGSIIPTDQGTFFYSYFAYMSSNFSSNATRTNPRSINSKLYNAITATDFRKQLWTPAGVTPPASGTKYPYTSVKYKVKDVNVSVGDVVYMRVAEMYLIEAEANARAGKATEAQNALFTLVKSRDAAYVKSTNTGDALITEIMQQRRIELWGEGFRFFDLKRTNSALDRTGANHNTTVAVTLNVPAGDKKWEWLIPQDEMNANPAMVQNPL</sequence>
<keyword evidence="9" id="KW-1185">Reference proteome</keyword>
<name>A0A172TZM3_9BACT</name>
<dbReference type="Pfam" id="PF07980">
    <property type="entry name" value="SusD_RagB"/>
    <property type="match status" value="1"/>
</dbReference>
<reference evidence="9" key="1">
    <citation type="submission" date="2015-01" db="EMBL/GenBank/DDBJ databases">
        <title>Flavisolibacter sp./LCS9/ whole genome sequencing.</title>
        <authorList>
            <person name="Kim M.K."/>
            <person name="Srinivasan S."/>
            <person name="Lee J.-J."/>
        </authorList>
    </citation>
    <scope>NUCLEOTIDE SEQUENCE [LARGE SCALE GENOMIC DNA]</scope>
    <source>
        <strain evidence="9">LCS9</strain>
    </source>
</reference>
<organism evidence="8 9">
    <name type="scientific">Flavisolibacter tropicus</name>
    <dbReference type="NCBI Taxonomy" id="1492898"/>
    <lineage>
        <taxon>Bacteria</taxon>
        <taxon>Pseudomonadati</taxon>
        <taxon>Bacteroidota</taxon>
        <taxon>Chitinophagia</taxon>
        <taxon>Chitinophagales</taxon>
        <taxon>Chitinophagaceae</taxon>
        <taxon>Flavisolibacter</taxon>
    </lineage>
</organism>
<dbReference type="PATRIC" id="fig|1492898.3.peg.4093"/>
<feature type="domain" description="SusD-like N-terminal" evidence="7">
    <location>
        <begin position="81"/>
        <end position="239"/>
    </location>
</feature>
<dbReference type="KEGG" id="fla:SY85_18810"/>
<evidence type="ECO:0000256" key="5">
    <source>
        <dbReference type="ARBA" id="ARBA00023237"/>
    </source>
</evidence>
<comment type="subcellular location">
    <subcellularLocation>
        <location evidence="1">Cell outer membrane</location>
    </subcellularLocation>
</comment>
<dbReference type="OrthoDB" id="630434at2"/>